<organism evidence="2">
    <name type="scientific">Homalodisca liturata</name>
    <dbReference type="NCBI Taxonomy" id="320908"/>
    <lineage>
        <taxon>Eukaryota</taxon>
        <taxon>Metazoa</taxon>
        <taxon>Ecdysozoa</taxon>
        <taxon>Arthropoda</taxon>
        <taxon>Hexapoda</taxon>
        <taxon>Insecta</taxon>
        <taxon>Pterygota</taxon>
        <taxon>Neoptera</taxon>
        <taxon>Paraneoptera</taxon>
        <taxon>Hemiptera</taxon>
        <taxon>Auchenorrhyncha</taxon>
        <taxon>Membracoidea</taxon>
        <taxon>Cicadellidae</taxon>
        <taxon>Cicadellinae</taxon>
        <taxon>Proconiini</taxon>
        <taxon>Homalodisca</taxon>
    </lineage>
</organism>
<name>A0A1B6HM46_9HEMI</name>
<feature type="domain" description="PiggyBac transposable element-derived protein" evidence="1">
    <location>
        <begin position="60"/>
        <end position="172"/>
    </location>
</feature>
<evidence type="ECO:0000313" key="2">
    <source>
        <dbReference type="EMBL" id="JAS75734.1"/>
    </source>
</evidence>
<dbReference type="Pfam" id="PF13843">
    <property type="entry name" value="DDE_Tnp_1_7"/>
    <property type="match status" value="1"/>
</dbReference>
<dbReference type="InterPro" id="IPR029526">
    <property type="entry name" value="PGBD"/>
</dbReference>
<accession>A0A1B6HM46</accession>
<gene>
    <name evidence="2" type="ORF">g.128</name>
</gene>
<dbReference type="EMBL" id="GECU01031972">
    <property type="protein sequence ID" value="JAS75734.1"/>
    <property type="molecule type" value="Transcribed_RNA"/>
</dbReference>
<dbReference type="PANTHER" id="PTHR46599:SF6">
    <property type="entry name" value="DUAL SPECIFICITY PHOSPHATASE 26"/>
    <property type="match status" value="1"/>
</dbReference>
<dbReference type="AlphaFoldDB" id="A0A1B6HM46"/>
<evidence type="ECO:0000259" key="1">
    <source>
        <dbReference type="Pfam" id="PF13843"/>
    </source>
</evidence>
<proteinExistence type="predicted"/>
<protein>
    <recommendedName>
        <fullName evidence="1">PiggyBac transposable element-derived protein domain-containing protein</fullName>
    </recommendedName>
</protein>
<dbReference type="PANTHER" id="PTHR46599">
    <property type="entry name" value="PIGGYBAC TRANSPOSABLE ELEMENT-DERIVED PROTEIN 4"/>
    <property type="match status" value="1"/>
</dbReference>
<reference evidence="2" key="1">
    <citation type="submission" date="2015-11" db="EMBL/GenBank/DDBJ databases">
        <title>De novo transcriptome assembly of four potential Pierce s Disease insect vectors from Arizona vineyards.</title>
        <authorList>
            <person name="Tassone E.E."/>
        </authorList>
    </citation>
    <scope>NUCLEOTIDE SEQUENCE</scope>
</reference>
<sequence>MCRNNPMDHFMYRTVQLMYQCVFLTHSWNRKKPNYRQLVHQCSLGRFIVNTKCNISRDFKKNKKELPPELISKNRPLKSSIFAYQKDKTIVSYVPKRNKVVVLLSTMHLEDDSIDESTGDDNKPNIITFYNMTKSGVDVVDKLCTTYSTSRKTNRWPLVLFFRILDLAGVNSLVLFNSNVPQNKLSRKSFLEELGLSFVDDQVTLRATTSRLPKAIRKRAAKRAKLDDVPPPAAPVPGRKVRCSVCPRMKDMKVKTTCYKCNKPMCNTHMKTICEPCLEPPDNFTEESDS</sequence>